<dbReference type="EMBL" id="CP018632">
    <property type="protein sequence ID" value="ASJ76118.1"/>
    <property type="molecule type" value="Genomic_DNA"/>
</dbReference>
<organism evidence="3 4">
    <name type="scientific">Granulosicoccus antarcticus IMCC3135</name>
    <dbReference type="NCBI Taxonomy" id="1192854"/>
    <lineage>
        <taxon>Bacteria</taxon>
        <taxon>Pseudomonadati</taxon>
        <taxon>Pseudomonadota</taxon>
        <taxon>Gammaproteobacteria</taxon>
        <taxon>Chromatiales</taxon>
        <taxon>Granulosicoccaceae</taxon>
        <taxon>Granulosicoccus</taxon>
    </lineage>
</organism>
<dbReference type="InterPro" id="IPR036388">
    <property type="entry name" value="WH-like_DNA-bd_sf"/>
</dbReference>
<feature type="region of interest" description="Disordered" evidence="1">
    <location>
        <begin position="61"/>
        <end position="80"/>
    </location>
</feature>
<accession>A0A2Z2P1M0</accession>
<protein>
    <recommendedName>
        <fullName evidence="2">HTH lysR-type domain-containing protein</fullName>
    </recommendedName>
</protein>
<dbReference type="Pfam" id="PF00126">
    <property type="entry name" value="HTH_1"/>
    <property type="match status" value="1"/>
</dbReference>
<name>A0A2Z2P1M0_9GAMM</name>
<dbReference type="Proteomes" id="UP000250079">
    <property type="component" value="Chromosome"/>
</dbReference>
<feature type="domain" description="HTH lysR-type" evidence="2">
    <location>
        <begin position="9"/>
        <end position="43"/>
    </location>
</feature>
<dbReference type="AlphaFoldDB" id="A0A2Z2P1M0"/>
<evidence type="ECO:0000313" key="3">
    <source>
        <dbReference type="EMBL" id="ASJ76118.1"/>
    </source>
</evidence>
<proteinExistence type="predicted"/>
<dbReference type="Gene3D" id="1.10.10.10">
    <property type="entry name" value="Winged helix-like DNA-binding domain superfamily/Winged helix DNA-binding domain"/>
    <property type="match status" value="1"/>
</dbReference>
<keyword evidence="4" id="KW-1185">Reference proteome</keyword>
<evidence type="ECO:0000259" key="2">
    <source>
        <dbReference type="PROSITE" id="PS50931"/>
    </source>
</evidence>
<evidence type="ECO:0000313" key="4">
    <source>
        <dbReference type="Proteomes" id="UP000250079"/>
    </source>
</evidence>
<sequence>MTQKISETVSLRALEVLDELARTGSMQEAASKLNMSAPATSQQRFITLILDCTHAPAQPGDSMIANEWSVPSPQPVGAIE</sequence>
<dbReference type="InterPro" id="IPR000847">
    <property type="entry name" value="LysR_HTH_N"/>
</dbReference>
<evidence type="ECO:0000256" key="1">
    <source>
        <dbReference type="SAM" id="MobiDB-lite"/>
    </source>
</evidence>
<dbReference type="KEGG" id="gai:IMCC3135_30345"/>
<gene>
    <name evidence="3" type="ORF">IMCC3135_30345</name>
</gene>
<dbReference type="GO" id="GO:0003700">
    <property type="term" value="F:DNA-binding transcription factor activity"/>
    <property type="evidence" value="ECO:0007669"/>
    <property type="project" value="InterPro"/>
</dbReference>
<dbReference type="PROSITE" id="PS50931">
    <property type="entry name" value="HTH_LYSR"/>
    <property type="match status" value="1"/>
</dbReference>
<dbReference type="RefSeq" id="WP_088920931.1">
    <property type="nucleotide sequence ID" value="NZ_CP018632.1"/>
</dbReference>
<reference evidence="3 4" key="1">
    <citation type="submission" date="2016-12" db="EMBL/GenBank/DDBJ databases">
        <authorList>
            <person name="Song W.-J."/>
            <person name="Kurnit D.M."/>
        </authorList>
    </citation>
    <scope>NUCLEOTIDE SEQUENCE [LARGE SCALE GENOMIC DNA]</scope>
    <source>
        <strain evidence="3 4">IMCC3135</strain>
    </source>
</reference>